<evidence type="ECO:0000313" key="2">
    <source>
        <dbReference type="Proteomes" id="UP000229497"/>
    </source>
</evidence>
<feature type="non-terminal residue" evidence="1">
    <location>
        <position position="1"/>
    </location>
</feature>
<evidence type="ECO:0000313" key="1">
    <source>
        <dbReference type="EMBL" id="PIQ71850.1"/>
    </source>
</evidence>
<dbReference type="Proteomes" id="UP000229497">
    <property type="component" value="Unassembled WGS sequence"/>
</dbReference>
<dbReference type="EMBL" id="PCVK01000030">
    <property type="protein sequence ID" value="PIQ71850.1"/>
    <property type="molecule type" value="Genomic_DNA"/>
</dbReference>
<dbReference type="AlphaFoldDB" id="A0A2H0KKR6"/>
<sequence>KTANAIVYGSLEDFKKIMKDHPQGLLIMEDWQSFVPDDVKEYARKNLKLEFRVESLKEAPDDPWPLALYSWGMEPKVLKF</sequence>
<organism evidence="1 2">
    <name type="scientific">Candidatus Roizmanbacteria bacterium CG11_big_fil_rev_8_21_14_0_20_37_16</name>
    <dbReference type="NCBI Taxonomy" id="1974857"/>
    <lineage>
        <taxon>Bacteria</taxon>
        <taxon>Candidatus Roizmaniibacteriota</taxon>
    </lineage>
</organism>
<accession>A0A2H0KKR6</accession>
<gene>
    <name evidence="1" type="ORF">COV87_01045</name>
</gene>
<proteinExistence type="predicted"/>
<comment type="caution">
    <text evidence="1">The sequence shown here is derived from an EMBL/GenBank/DDBJ whole genome shotgun (WGS) entry which is preliminary data.</text>
</comment>
<name>A0A2H0KKR6_9BACT</name>
<reference evidence="1 2" key="1">
    <citation type="submission" date="2017-09" db="EMBL/GenBank/DDBJ databases">
        <title>Depth-based differentiation of microbial function through sediment-hosted aquifers and enrichment of novel symbionts in the deep terrestrial subsurface.</title>
        <authorList>
            <person name="Probst A.J."/>
            <person name="Ladd B."/>
            <person name="Jarett J.K."/>
            <person name="Geller-Mcgrath D.E."/>
            <person name="Sieber C.M."/>
            <person name="Emerson J.B."/>
            <person name="Anantharaman K."/>
            <person name="Thomas B.C."/>
            <person name="Malmstrom R."/>
            <person name="Stieglmeier M."/>
            <person name="Klingl A."/>
            <person name="Woyke T."/>
            <person name="Ryan C.M."/>
            <person name="Banfield J.F."/>
        </authorList>
    </citation>
    <scope>NUCLEOTIDE SEQUENCE [LARGE SCALE GENOMIC DNA]</scope>
    <source>
        <strain evidence="1">CG11_big_fil_rev_8_21_14_0_20_37_16</strain>
    </source>
</reference>
<protein>
    <submittedName>
        <fullName evidence="1">Uncharacterized protein</fullName>
    </submittedName>
</protein>